<evidence type="ECO:0000313" key="2">
    <source>
        <dbReference type="EMBL" id="ACB52551.1"/>
    </source>
</evidence>
<protein>
    <recommendedName>
        <fullName evidence="1">Ice-binding protein C-terminal domain-containing protein</fullName>
    </recommendedName>
</protein>
<dbReference type="EMBL" id="CP000806">
    <property type="protein sequence ID" value="ACB52551.1"/>
    <property type="molecule type" value="Genomic_DNA"/>
</dbReference>
<name>B1WXL0_CROS5</name>
<dbReference type="KEGG" id="cyt:cce_3203"/>
<gene>
    <name evidence="2" type="ordered locus">cce_3203</name>
</gene>
<dbReference type="RefSeq" id="WP_009547655.1">
    <property type="nucleotide sequence ID" value="NC_010546.1"/>
</dbReference>
<evidence type="ECO:0000259" key="1">
    <source>
        <dbReference type="Pfam" id="PF07589"/>
    </source>
</evidence>
<evidence type="ECO:0000313" key="3">
    <source>
        <dbReference type="Proteomes" id="UP000001203"/>
    </source>
</evidence>
<accession>B1WXL0</accession>
<dbReference type="eggNOG" id="ENOG503487T">
    <property type="taxonomic scope" value="Bacteria"/>
</dbReference>
<proteinExistence type="predicted"/>
<keyword evidence="3" id="KW-1185">Reference proteome</keyword>
<feature type="domain" description="Ice-binding protein C-terminal" evidence="1">
    <location>
        <begin position="117"/>
        <end position="135"/>
    </location>
</feature>
<dbReference type="NCBIfam" id="TIGR02595">
    <property type="entry name" value="PEP_CTERM"/>
    <property type="match status" value="1"/>
</dbReference>
<organism evidence="2 3">
    <name type="scientific">Crocosphaera subtropica (strain ATCC 51142 / BH68)</name>
    <name type="common">Cyanothece sp. (strain ATCC 51142)</name>
    <dbReference type="NCBI Taxonomy" id="43989"/>
    <lineage>
        <taxon>Bacteria</taxon>
        <taxon>Bacillati</taxon>
        <taxon>Cyanobacteriota</taxon>
        <taxon>Cyanophyceae</taxon>
        <taxon>Oscillatoriophycideae</taxon>
        <taxon>Chroococcales</taxon>
        <taxon>Aphanothecaceae</taxon>
        <taxon>Crocosphaera</taxon>
        <taxon>Crocosphaera subtropica</taxon>
    </lineage>
</organism>
<sequence length="144" mass="14775">MGTGSFSFDGDPGDGTFALTSLPNFNFSFDFGGNTFGNSNITTTLSAINIIINTIGSDRSVTFSSDNSGTFGGSLDFVDDSNQLSFQPSGGTLYFSNTPAGNFFGNFAGTVSATPESVPEPASGLGLLLLGGLGIRSLIKKKTV</sequence>
<dbReference type="OrthoDB" id="486743at2"/>
<dbReference type="AlphaFoldDB" id="B1WXL0"/>
<reference evidence="2 3" key="1">
    <citation type="journal article" date="2008" name="Proc. Natl. Acad. Sci. U.S.A.">
        <title>The genome of Cyanothece 51142, a unicellular diazotrophic cyanobacterium important in the marine nitrogen cycle.</title>
        <authorList>
            <person name="Welsh E.A."/>
            <person name="Liberton M."/>
            <person name="Stoeckel J."/>
            <person name="Loh T."/>
            <person name="Elvitigala T."/>
            <person name="Wang C."/>
            <person name="Wollam A."/>
            <person name="Fulton R.S."/>
            <person name="Clifton S.W."/>
            <person name="Jacobs J.M."/>
            <person name="Aurora R."/>
            <person name="Ghosh B.K."/>
            <person name="Sherman L.A."/>
            <person name="Smith R.D."/>
            <person name="Wilson R.K."/>
            <person name="Pakrasi H.B."/>
        </authorList>
    </citation>
    <scope>NUCLEOTIDE SEQUENCE [LARGE SCALE GENOMIC DNA]</scope>
    <source>
        <strain evidence="3">ATCC 51142 / BH68</strain>
    </source>
</reference>
<dbReference type="HOGENOM" id="CLU_1793280_0_0_3"/>
<dbReference type="InterPro" id="IPR013424">
    <property type="entry name" value="Ice-binding_C"/>
</dbReference>
<dbReference type="Pfam" id="PF07589">
    <property type="entry name" value="PEP-CTERM"/>
    <property type="match status" value="1"/>
</dbReference>
<dbReference type="Proteomes" id="UP000001203">
    <property type="component" value="Chromosome circular"/>
</dbReference>